<dbReference type="PROSITE" id="PS51733">
    <property type="entry name" value="BPL_LPL_CATALYTIC"/>
    <property type="match status" value="1"/>
</dbReference>
<dbReference type="GO" id="GO:0140096">
    <property type="term" value="F:catalytic activity, acting on a protein"/>
    <property type="evidence" value="ECO:0007669"/>
    <property type="project" value="UniProtKB-ARBA"/>
</dbReference>
<dbReference type="PANTHER" id="PTHR43679">
    <property type="entry name" value="OCTANOYLTRANSFERASE LIPM-RELATED"/>
    <property type="match status" value="1"/>
</dbReference>
<organism evidence="2 3">
    <name type="scientific">Sulfobacillus acidophilus</name>
    <dbReference type="NCBI Taxonomy" id="53633"/>
    <lineage>
        <taxon>Bacteria</taxon>
        <taxon>Bacillati</taxon>
        <taxon>Bacillota</taxon>
        <taxon>Clostridia</taxon>
        <taxon>Eubacteriales</taxon>
        <taxon>Clostridiales Family XVII. Incertae Sedis</taxon>
        <taxon>Sulfobacillus</taxon>
    </lineage>
</organism>
<dbReference type="Pfam" id="PF21948">
    <property type="entry name" value="LplA-B_cat"/>
    <property type="match status" value="1"/>
</dbReference>
<evidence type="ECO:0000259" key="1">
    <source>
        <dbReference type="PROSITE" id="PS51733"/>
    </source>
</evidence>
<keyword evidence="2" id="KW-0436">Ligase</keyword>
<name>A0A2T2WPA8_9FIRM</name>
<evidence type="ECO:0000313" key="3">
    <source>
        <dbReference type="Proteomes" id="UP000241848"/>
    </source>
</evidence>
<gene>
    <name evidence="2" type="ORF">C7B45_00070</name>
</gene>
<protein>
    <submittedName>
        <fullName evidence="2">Ligase</fullName>
    </submittedName>
</protein>
<dbReference type="GO" id="GO:0009249">
    <property type="term" value="P:protein lipoylation"/>
    <property type="evidence" value="ECO:0007669"/>
    <property type="project" value="UniProtKB-ARBA"/>
</dbReference>
<dbReference type="PANTHER" id="PTHR43679:SF2">
    <property type="entry name" value="OCTANOYL-[GCVH]:PROTEIN N-OCTANOYLTRANSFERASE"/>
    <property type="match status" value="1"/>
</dbReference>
<dbReference type="AlphaFoldDB" id="A0A2T2WPA8"/>
<comment type="caution">
    <text evidence="2">The sequence shown here is derived from an EMBL/GenBank/DDBJ whole genome shotgun (WGS) entry which is preliminary data.</text>
</comment>
<feature type="domain" description="BPL/LPL catalytic" evidence="1">
    <location>
        <begin position="34"/>
        <end position="234"/>
    </location>
</feature>
<dbReference type="GO" id="GO:0016740">
    <property type="term" value="F:transferase activity"/>
    <property type="evidence" value="ECO:0007669"/>
    <property type="project" value="UniProtKB-ARBA"/>
</dbReference>
<proteinExistence type="predicted"/>
<dbReference type="EMBL" id="PXYV01000001">
    <property type="protein sequence ID" value="PSR24054.1"/>
    <property type="molecule type" value="Genomic_DNA"/>
</dbReference>
<reference evidence="2 3" key="1">
    <citation type="journal article" date="2014" name="BMC Genomics">
        <title>Comparison of environmental and isolate Sulfobacillus genomes reveals diverse carbon, sulfur, nitrogen, and hydrogen metabolisms.</title>
        <authorList>
            <person name="Justice N.B."/>
            <person name="Norman A."/>
            <person name="Brown C.T."/>
            <person name="Singh A."/>
            <person name="Thomas B.C."/>
            <person name="Banfield J.F."/>
        </authorList>
    </citation>
    <scope>NUCLEOTIDE SEQUENCE [LARGE SCALE GENOMIC DNA]</scope>
    <source>
        <strain evidence="2">AMDSBA3</strain>
    </source>
</reference>
<dbReference type="InterPro" id="IPR050664">
    <property type="entry name" value="Octanoyltrans_LipM/LipL"/>
</dbReference>
<dbReference type="Proteomes" id="UP000241848">
    <property type="component" value="Unassembled WGS sequence"/>
</dbReference>
<dbReference type="SUPFAM" id="SSF55681">
    <property type="entry name" value="Class II aaRS and biotin synthetases"/>
    <property type="match status" value="1"/>
</dbReference>
<sequence>MTVEARFVQLSRTAPPSQLRLSPVLAETIARWSADRQSSAVVVRHQNPYVLLGPKDRRLPHLSDAVRWLNRRGYPVFMRIGGGSAVVLDEQCLSFAVSQPCRDFTIWEANFRRLAQGVIDGLMDLGIASGFGRAVGSYCEGPYDLVANGRKIAGIAQAIRGGFALVSGMLLIRQDPVATTALLQEFYQRAGSDLVLDPNAVTALTRLPGMSTLTIESVETALRDGFSQHFRLQQQPLTPEELALAEQLLSERRLTA</sequence>
<dbReference type="InterPro" id="IPR045864">
    <property type="entry name" value="aa-tRNA-synth_II/BPL/LPL"/>
</dbReference>
<dbReference type="GO" id="GO:0016874">
    <property type="term" value="F:ligase activity"/>
    <property type="evidence" value="ECO:0007669"/>
    <property type="project" value="UniProtKB-KW"/>
</dbReference>
<evidence type="ECO:0000313" key="2">
    <source>
        <dbReference type="EMBL" id="PSR24054.1"/>
    </source>
</evidence>
<dbReference type="InterPro" id="IPR004143">
    <property type="entry name" value="BPL_LPL_catalytic"/>
</dbReference>
<accession>A0A2T2WPA8</accession>
<dbReference type="Gene3D" id="3.30.930.10">
    <property type="entry name" value="Bira Bifunctional Protein, Domain 2"/>
    <property type="match status" value="1"/>
</dbReference>